<proteinExistence type="predicted"/>
<dbReference type="EMBL" id="CP000750">
    <property type="protein sequence ID" value="ABS05832.1"/>
    <property type="molecule type" value="Genomic_DNA"/>
</dbReference>
<dbReference type="HOGENOM" id="CLU_2382287_0_0_11"/>
<organism evidence="1 2">
    <name type="scientific">Kineococcus radiotolerans (strain ATCC BAA-149 / DSM 14245 / SRS30216)</name>
    <dbReference type="NCBI Taxonomy" id="266940"/>
    <lineage>
        <taxon>Bacteria</taxon>
        <taxon>Bacillati</taxon>
        <taxon>Actinomycetota</taxon>
        <taxon>Actinomycetes</taxon>
        <taxon>Kineosporiales</taxon>
        <taxon>Kineosporiaceae</taxon>
        <taxon>Kineococcus</taxon>
    </lineage>
</organism>
<dbReference type="Proteomes" id="UP000001116">
    <property type="component" value="Chromosome"/>
</dbReference>
<dbReference type="RefSeq" id="WP_012085866.1">
    <property type="nucleotide sequence ID" value="NC_009664.2"/>
</dbReference>
<evidence type="ECO:0000313" key="2">
    <source>
        <dbReference type="Proteomes" id="UP000001116"/>
    </source>
</evidence>
<dbReference type="OrthoDB" id="5197973at2"/>
<keyword evidence="2" id="KW-1185">Reference proteome</keyword>
<protein>
    <submittedName>
        <fullName evidence="1">Uncharacterized protein</fullName>
    </submittedName>
</protein>
<dbReference type="KEGG" id="kra:Krad_4369"/>
<evidence type="ECO:0000313" key="1">
    <source>
        <dbReference type="EMBL" id="ABS05832.1"/>
    </source>
</evidence>
<accession>A6WG93</accession>
<gene>
    <name evidence="1" type="ordered locus">Krad_4369</name>
</gene>
<dbReference type="STRING" id="266940.Krad_4369"/>
<reference evidence="2" key="1">
    <citation type="journal article" date="2008" name="PLoS ONE">
        <title>Survival in nuclear waste, extreme resistance, and potential applications gleaned from the genome sequence of Kineococcus radiotolerans SRS30216.</title>
        <authorList>
            <person name="Bagwell C.E."/>
            <person name="Bhat S."/>
            <person name="Hawkins G.M."/>
            <person name="Smith B.W."/>
            <person name="Biswas T."/>
            <person name="Hoover T.R."/>
            <person name="Saunders E."/>
            <person name="Han C.S."/>
            <person name="Tsodikov O.V."/>
            <person name="Shimkets L.J."/>
        </authorList>
    </citation>
    <scope>NUCLEOTIDE SEQUENCE [LARGE SCALE GENOMIC DNA]</scope>
    <source>
        <strain evidence="2">ATCC BAA-149 / DSM 14245 / SRS30216</strain>
    </source>
</reference>
<sequence>MSHRPIVVTLAGHLTPLLGPYDPAATDSRQIAVRGRVGHLLEARTVRPGRRLSTALLDEGGVEERHLPTSATGGAAGFVDDAVREALRGRVRYS</sequence>
<dbReference type="AlphaFoldDB" id="A6WG93"/>
<name>A6WG93_KINRD</name>